<accession>A0ABQ8AYL9</accession>
<dbReference type="EMBL" id="JAGKQM010000012">
    <property type="protein sequence ID" value="KAH0897654.1"/>
    <property type="molecule type" value="Genomic_DNA"/>
</dbReference>
<organism evidence="1 2">
    <name type="scientific">Brassica napus</name>
    <name type="common">Rape</name>
    <dbReference type="NCBI Taxonomy" id="3708"/>
    <lineage>
        <taxon>Eukaryota</taxon>
        <taxon>Viridiplantae</taxon>
        <taxon>Streptophyta</taxon>
        <taxon>Embryophyta</taxon>
        <taxon>Tracheophyta</taxon>
        <taxon>Spermatophyta</taxon>
        <taxon>Magnoliopsida</taxon>
        <taxon>eudicotyledons</taxon>
        <taxon>Gunneridae</taxon>
        <taxon>Pentapetalae</taxon>
        <taxon>rosids</taxon>
        <taxon>malvids</taxon>
        <taxon>Brassicales</taxon>
        <taxon>Brassicaceae</taxon>
        <taxon>Brassiceae</taxon>
        <taxon>Brassica</taxon>
    </lineage>
</organism>
<reference evidence="1 2" key="1">
    <citation type="submission" date="2021-05" db="EMBL/GenBank/DDBJ databases">
        <title>Genome Assembly of Synthetic Allotetraploid Brassica napus Reveals Homoeologous Exchanges between Subgenomes.</title>
        <authorList>
            <person name="Davis J.T."/>
        </authorList>
    </citation>
    <scope>NUCLEOTIDE SEQUENCE [LARGE SCALE GENOMIC DNA]</scope>
    <source>
        <strain evidence="2">cv. Da-Ae</strain>
        <tissue evidence="1">Seedling</tissue>
    </source>
</reference>
<dbReference type="Proteomes" id="UP000824890">
    <property type="component" value="Unassembled WGS sequence"/>
</dbReference>
<name>A0ABQ8AYL9_BRANA</name>
<comment type="caution">
    <text evidence="1">The sequence shown here is derived from an EMBL/GenBank/DDBJ whole genome shotgun (WGS) entry which is preliminary data.</text>
</comment>
<proteinExistence type="predicted"/>
<protein>
    <submittedName>
        <fullName evidence="1">Uncharacterized protein</fullName>
    </submittedName>
</protein>
<sequence length="231" mass="26348">LYLISSFRFHGDLFHDSSLAFSPSRTDRSIRRGILLRAGQTGVSLDTAAYGDSKYKKQDDKVIFVQIIYIYDLLEIDIFGPESSSQSWNLLPRKSKEIPFCTEACSYKTTLWDAVPLLKIYGRRAPSGGQRVEECGRENEKKGGEVTENLLDIDPLGNMVRNDIQVIIKKEKLQRIRVEDHAKWTTNIVDEKVDMFAFGVLVLEVITSRRADHTAPSYLNELICHGQFLME</sequence>
<gene>
    <name evidence="1" type="ORF">HID58_047222</name>
</gene>
<feature type="non-terminal residue" evidence="1">
    <location>
        <position position="1"/>
    </location>
</feature>
<evidence type="ECO:0000313" key="1">
    <source>
        <dbReference type="EMBL" id="KAH0897654.1"/>
    </source>
</evidence>
<keyword evidence="2" id="KW-1185">Reference proteome</keyword>
<evidence type="ECO:0000313" key="2">
    <source>
        <dbReference type="Proteomes" id="UP000824890"/>
    </source>
</evidence>